<reference evidence="2" key="1">
    <citation type="submission" date="2019-07" db="EMBL/GenBank/DDBJ databases">
        <title>De Novo Assembly of kiwifruit Actinidia rufa.</title>
        <authorList>
            <person name="Sugita-Konishi S."/>
            <person name="Sato K."/>
            <person name="Mori E."/>
            <person name="Abe Y."/>
            <person name="Kisaki G."/>
            <person name="Hamano K."/>
            <person name="Suezawa K."/>
            <person name="Otani M."/>
            <person name="Fukuda T."/>
            <person name="Manabe T."/>
            <person name="Gomi K."/>
            <person name="Tabuchi M."/>
            <person name="Akimitsu K."/>
            <person name="Kataoka I."/>
        </authorList>
    </citation>
    <scope>NUCLEOTIDE SEQUENCE [LARGE SCALE GENOMIC DNA]</scope>
    <source>
        <strain evidence="2">cv. Fuchu</strain>
    </source>
</reference>
<name>A0A7J0E123_9ERIC</name>
<organism evidence="1 2">
    <name type="scientific">Actinidia rufa</name>
    <dbReference type="NCBI Taxonomy" id="165716"/>
    <lineage>
        <taxon>Eukaryota</taxon>
        <taxon>Viridiplantae</taxon>
        <taxon>Streptophyta</taxon>
        <taxon>Embryophyta</taxon>
        <taxon>Tracheophyta</taxon>
        <taxon>Spermatophyta</taxon>
        <taxon>Magnoliopsida</taxon>
        <taxon>eudicotyledons</taxon>
        <taxon>Gunneridae</taxon>
        <taxon>Pentapetalae</taxon>
        <taxon>asterids</taxon>
        <taxon>Ericales</taxon>
        <taxon>Actinidiaceae</taxon>
        <taxon>Actinidia</taxon>
    </lineage>
</organism>
<keyword evidence="2" id="KW-1185">Reference proteome</keyword>
<protein>
    <submittedName>
        <fullName evidence="1">Uncharacterized protein</fullName>
    </submittedName>
</protein>
<evidence type="ECO:0000313" key="2">
    <source>
        <dbReference type="Proteomes" id="UP000585474"/>
    </source>
</evidence>
<dbReference type="EMBL" id="BJWL01000454">
    <property type="protein sequence ID" value="GFS45803.1"/>
    <property type="molecule type" value="Genomic_DNA"/>
</dbReference>
<dbReference type="AlphaFoldDB" id="A0A7J0E123"/>
<proteinExistence type="predicted"/>
<accession>A0A7J0E123</accession>
<evidence type="ECO:0000313" key="1">
    <source>
        <dbReference type="EMBL" id="GFS45803.1"/>
    </source>
</evidence>
<comment type="caution">
    <text evidence="1">The sequence shown here is derived from an EMBL/GenBank/DDBJ whole genome shotgun (WGS) entry which is preliminary data.</text>
</comment>
<sequence>MFRIPKNNIAVRDLVLFRTSNIQPPAASIVAEWLFCLRFFSPTTDSKASNSNSAFFVSFFKSPCVLVLPTHHLLQPPLFPHPLVKGKLLDLPMFPTLIVVAT</sequence>
<gene>
    <name evidence="1" type="ORF">Acr_00g0098340</name>
</gene>
<dbReference type="Proteomes" id="UP000585474">
    <property type="component" value="Unassembled WGS sequence"/>
</dbReference>